<evidence type="ECO:0000313" key="4">
    <source>
        <dbReference type="Proteomes" id="UP000194127"/>
    </source>
</evidence>
<dbReference type="EMBL" id="KZ110612">
    <property type="protein sequence ID" value="OSX56665.1"/>
    <property type="molecule type" value="Genomic_DNA"/>
</dbReference>
<name>A0A1X6MJZ1_9APHY</name>
<feature type="transmembrane region" description="Helical" evidence="2">
    <location>
        <begin position="38"/>
        <end position="61"/>
    </location>
</feature>
<feature type="transmembrane region" description="Helical" evidence="2">
    <location>
        <begin position="6"/>
        <end position="26"/>
    </location>
</feature>
<gene>
    <name evidence="3" type="ORF">POSPLADRAFT_1050566</name>
</gene>
<dbReference type="Proteomes" id="UP000194127">
    <property type="component" value="Unassembled WGS sequence"/>
</dbReference>
<keyword evidence="2" id="KW-0812">Transmembrane</keyword>
<dbReference type="AlphaFoldDB" id="A0A1X6MJZ1"/>
<evidence type="ECO:0000256" key="2">
    <source>
        <dbReference type="SAM" id="Phobius"/>
    </source>
</evidence>
<organism evidence="3 4">
    <name type="scientific">Postia placenta MAD-698-R-SB12</name>
    <dbReference type="NCBI Taxonomy" id="670580"/>
    <lineage>
        <taxon>Eukaryota</taxon>
        <taxon>Fungi</taxon>
        <taxon>Dikarya</taxon>
        <taxon>Basidiomycota</taxon>
        <taxon>Agaricomycotina</taxon>
        <taxon>Agaricomycetes</taxon>
        <taxon>Polyporales</taxon>
        <taxon>Adustoporiaceae</taxon>
        <taxon>Rhodonia</taxon>
    </lineage>
</organism>
<feature type="compositionally biased region" description="Basic and acidic residues" evidence="1">
    <location>
        <begin position="140"/>
        <end position="150"/>
    </location>
</feature>
<proteinExistence type="predicted"/>
<feature type="transmembrane region" description="Helical" evidence="2">
    <location>
        <begin position="67"/>
        <end position="86"/>
    </location>
</feature>
<dbReference type="RefSeq" id="XP_024333459.1">
    <property type="nucleotide sequence ID" value="XM_024480011.1"/>
</dbReference>
<keyword evidence="2" id="KW-0472">Membrane</keyword>
<keyword evidence="4" id="KW-1185">Reference proteome</keyword>
<dbReference type="GeneID" id="36324961"/>
<sequence length="150" mass="16108">MTGPNLHLDITLGCFFVGTLFSLMYLCVLPHGVEFESVASFCGIILCNITATFVGICSLLAISALVYVPSVLASDAFITATLCWILHGQRTGFRTTEMLLTKLIVSSANRGLTNLQEQGDRPSAFPANDTSSRNTDQAEGSDRIDGENVV</sequence>
<feature type="compositionally biased region" description="Polar residues" evidence="1">
    <location>
        <begin position="128"/>
        <end position="138"/>
    </location>
</feature>
<reference evidence="3 4" key="1">
    <citation type="submission" date="2017-04" db="EMBL/GenBank/DDBJ databases">
        <title>Genome Sequence of the Model Brown-Rot Fungus Postia placenta SB12.</title>
        <authorList>
            <consortium name="DOE Joint Genome Institute"/>
            <person name="Gaskell J."/>
            <person name="Kersten P."/>
            <person name="Larrondo L.F."/>
            <person name="Canessa P."/>
            <person name="Martinez D."/>
            <person name="Hibbett D."/>
            <person name="Schmoll M."/>
            <person name="Kubicek C.P."/>
            <person name="Martinez A.T."/>
            <person name="Yadav J."/>
            <person name="Master E."/>
            <person name="Magnuson J.K."/>
            <person name="James T."/>
            <person name="Yaver D."/>
            <person name="Berka R."/>
            <person name="Labutti K."/>
            <person name="Lipzen A."/>
            <person name="Aerts A."/>
            <person name="Barry K."/>
            <person name="Henrissat B."/>
            <person name="Blanchette R."/>
            <person name="Grigoriev I."/>
            <person name="Cullen D."/>
        </authorList>
    </citation>
    <scope>NUCLEOTIDE SEQUENCE [LARGE SCALE GENOMIC DNA]</scope>
    <source>
        <strain evidence="3 4">MAD-698-R-SB12</strain>
    </source>
</reference>
<protein>
    <submittedName>
        <fullName evidence="3">Uncharacterized protein</fullName>
    </submittedName>
</protein>
<dbReference type="OrthoDB" id="3214861at2759"/>
<evidence type="ECO:0000256" key="1">
    <source>
        <dbReference type="SAM" id="MobiDB-lite"/>
    </source>
</evidence>
<keyword evidence="2" id="KW-1133">Transmembrane helix</keyword>
<accession>A0A1X6MJZ1</accession>
<feature type="region of interest" description="Disordered" evidence="1">
    <location>
        <begin position="114"/>
        <end position="150"/>
    </location>
</feature>
<evidence type="ECO:0000313" key="3">
    <source>
        <dbReference type="EMBL" id="OSX56665.1"/>
    </source>
</evidence>